<dbReference type="Proteomes" id="UP000528457">
    <property type="component" value="Unassembled WGS sequence"/>
</dbReference>
<dbReference type="InterPro" id="IPR048261">
    <property type="entry name" value="SlpA/SlyD-like_ins_sf"/>
</dbReference>
<comment type="function">
    <text evidence="8">Also involved in hydrogenase metallocenter assembly, probably by participating in the nickel insertion step. This function in hydrogenase biosynthesis requires chaperone activity and the presence of the metal-binding domain, but not PPIase activity.</text>
</comment>
<keyword evidence="13" id="KW-1185">Reference proteome</keyword>
<evidence type="ECO:0000256" key="4">
    <source>
        <dbReference type="ARBA" id="ARBA00022490"/>
    </source>
</evidence>
<dbReference type="InterPro" id="IPR046357">
    <property type="entry name" value="PPIase_dom_sf"/>
</dbReference>
<dbReference type="InParanoid" id="A0A7X0JTV4"/>
<dbReference type="FunCoup" id="A0A7X0JTV4">
    <property type="interactions" value="427"/>
</dbReference>
<dbReference type="PROSITE" id="PS50059">
    <property type="entry name" value="FKBP_PPIASE"/>
    <property type="match status" value="1"/>
</dbReference>
<dbReference type="RefSeq" id="WP_166846572.1">
    <property type="nucleotide sequence ID" value="NZ_JAAONY010000002.1"/>
</dbReference>
<evidence type="ECO:0000256" key="6">
    <source>
        <dbReference type="ARBA" id="ARBA00023186"/>
    </source>
</evidence>
<evidence type="ECO:0000313" key="13">
    <source>
        <dbReference type="Proteomes" id="UP000528457"/>
    </source>
</evidence>
<evidence type="ECO:0000256" key="10">
    <source>
        <dbReference type="RuleBase" id="RU003915"/>
    </source>
</evidence>
<evidence type="ECO:0000256" key="2">
    <source>
        <dbReference type="ARBA" id="ARBA00004496"/>
    </source>
</evidence>
<dbReference type="PANTHER" id="PTHR47861">
    <property type="entry name" value="FKBP-TYPE PEPTIDYL-PROLYL CIS-TRANS ISOMERASE SLYD"/>
    <property type="match status" value="1"/>
</dbReference>
<dbReference type="PANTHER" id="PTHR47861:SF3">
    <property type="entry name" value="FKBP-TYPE PEPTIDYL-PROLYL CIS-TRANS ISOMERASE SLYD"/>
    <property type="match status" value="1"/>
</dbReference>
<dbReference type="EC" id="5.2.1.8" evidence="10"/>
<dbReference type="GO" id="GO:0003755">
    <property type="term" value="F:peptidyl-prolyl cis-trans isomerase activity"/>
    <property type="evidence" value="ECO:0007669"/>
    <property type="project" value="UniProtKB-UniRule"/>
</dbReference>
<evidence type="ECO:0000256" key="3">
    <source>
        <dbReference type="ARBA" id="ARBA00006577"/>
    </source>
</evidence>
<keyword evidence="4" id="KW-0963">Cytoplasm</keyword>
<keyword evidence="7 9" id="KW-0413">Isomerase</keyword>
<evidence type="ECO:0000313" key="12">
    <source>
        <dbReference type="EMBL" id="MBB6522170.1"/>
    </source>
</evidence>
<organism evidence="12 13">
    <name type="scientific">Pseudoteredinibacter isoporae</name>
    <dbReference type="NCBI Taxonomy" id="570281"/>
    <lineage>
        <taxon>Bacteria</taxon>
        <taxon>Pseudomonadati</taxon>
        <taxon>Pseudomonadota</taxon>
        <taxon>Gammaproteobacteria</taxon>
        <taxon>Cellvibrionales</taxon>
        <taxon>Cellvibrionaceae</taxon>
        <taxon>Pseudoteredinibacter</taxon>
    </lineage>
</organism>
<evidence type="ECO:0000259" key="11">
    <source>
        <dbReference type="PROSITE" id="PS50059"/>
    </source>
</evidence>
<dbReference type="SUPFAM" id="SSF54534">
    <property type="entry name" value="FKBP-like"/>
    <property type="match status" value="1"/>
</dbReference>
<comment type="caution">
    <text evidence="12">The sequence shown here is derived from an EMBL/GenBank/DDBJ whole genome shotgun (WGS) entry which is preliminary data.</text>
</comment>
<keyword evidence="5 9" id="KW-0697">Rotamase</keyword>
<protein>
    <recommendedName>
        <fullName evidence="10">Peptidyl-prolyl cis-trans isomerase</fullName>
        <ecNumber evidence="10">5.2.1.8</ecNumber>
    </recommendedName>
</protein>
<keyword evidence="6" id="KW-0143">Chaperone</keyword>
<dbReference type="InterPro" id="IPR001179">
    <property type="entry name" value="PPIase_FKBP_dom"/>
</dbReference>
<accession>A0A7X0JTV4</accession>
<evidence type="ECO:0000256" key="7">
    <source>
        <dbReference type="ARBA" id="ARBA00023235"/>
    </source>
</evidence>
<evidence type="ECO:0000256" key="8">
    <source>
        <dbReference type="ARBA" id="ARBA00037071"/>
    </source>
</evidence>
<dbReference type="Pfam" id="PF00254">
    <property type="entry name" value="FKBP_C"/>
    <property type="match status" value="1"/>
</dbReference>
<dbReference type="EMBL" id="JACHHT010000002">
    <property type="protein sequence ID" value="MBB6522170.1"/>
    <property type="molecule type" value="Genomic_DNA"/>
</dbReference>
<name>A0A7X0JTV4_9GAMM</name>
<reference evidence="12 13" key="1">
    <citation type="submission" date="2020-08" db="EMBL/GenBank/DDBJ databases">
        <title>Genomic Encyclopedia of Type Strains, Phase IV (KMG-IV): sequencing the most valuable type-strain genomes for metagenomic binning, comparative biology and taxonomic classification.</title>
        <authorList>
            <person name="Goeker M."/>
        </authorList>
    </citation>
    <scope>NUCLEOTIDE SEQUENCE [LARGE SCALE GENOMIC DNA]</scope>
    <source>
        <strain evidence="12 13">DSM 22368</strain>
    </source>
</reference>
<comment type="similarity">
    <text evidence="3 10">Belongs to the FKBP-type PPIase family.</text>
</comment>
<dbReference type="Gene3D" id="3.10.50.40">
    <property type="match status" value="1"/>
</dbReference>
<dbReference type="GO" id="GO:0042026">
    <property type="term" value="P:protein refolding"/>
    <property type="evidence" value="ECO:0007669"/>
    <property type="project" value="UniProtKB-ARBA"/>
</dbReference>
<comment type="catalytic activity">
    <reaction evidence="1 9 10">
        <text>[protein]-peptidylproline (omega=180) = [protein]-peptidylproline (omega=0)</text>
        <dbReference type="Rhea" id="RHEA:16237"/>
        <dbReference type="Rhea" id="RHEA-COMP:10747"/>
        <dbReference type="Rhea" id="RHEA-COMP:10748"/>
        <dbReference type="ChEBI" id="CHEBI:83833"/>
        <dbReference type="ChEBI" id="CHEBI:83834"/>
        <dbReference type="EC" id="5.2.1.8"/>
    </reaction>
</comment>
<dbReference type="AlphaFoldDB" id="A0A7X0JTV4"/>
<dbReference type="GO" id="GO:0005737">
    <property type="term" value="C:cytoplasm"/>
    <property type="evidence" value="ECO:0007669"/>
    <property type="project" value="UniProtKB-SubCell"/>
</dbReference>
<feature type="domain" description="PPIase FKBP-type" evidence="11">
    <location>
        <begin position="6"/>
        <end position="82"/>
    </location>
</feature>
<proteinExistence type="inferred from homology"/>
<evidence type="ECO:0000256" key="5">
    <source>
        <dbReference type="ARBA" id="ARBA00023110"/>
    </source>
</evidence>
<dbReference type="Gene3D" id="2.40.10.330">
    <property type="match status" value="1"/>
</dbReference>
<evidence type="ECO:0000256" key="9">
    <source>
        <dbReference type="PROSITE-ProRule" id="PRU00277"/>
    </source>
</evidence>
<evidence type="ECO:0000256" key="1">
    <source>
        <dbReference type="ARBA" id="ARBA00000971"/>
    </source>
</evidence>
<sequence length="160" mass="17505">MELKNELVGIIHYTLRDDKGETIDTSEGEAPLEYLHGFQNIVPGLEDALSGKKVGDNFKVSVEPEQGYGELDPTLVQELPKDMFQGVDQVEVGMAFHAETQNGMQTVEVIEVDEDTVTIDGNHPLAGQTLNFDIEVVGIREATPDELEHGHVHSGEDGAH</sequence>
<comment type="subcellular location">
    <subcellularLocation>
        <location evidence="2">Cytoplasm</location>
    </subcellularLocation>
</comment>
<gene>
    <name evidence="12" type="ORF">HNR48_002455</name>
</gene>